<feature type="active site" evidence="9">
    <location>
        <position position="146"/>
    </location>
</feature>
<protein>
    <recommendedName>
        <fullName evidence="3 9">4-diphosphocytidyl-2-C-methyl-D-erythritol kinase</fullName>
        <shortName evidence="9">CMK</shortName>
        <ecNumber evidence="2 9">2.7.1.148</ecNumber>
    </recommendedName>
    <alternativeName>
        <fullName evidence="8 9">4-(cytidine-5'-diphospho)-2-C-methyl-D-erythritol kinase</fullName>
    </alternativeName>
</protein>
<keyword evidence="4 9" id="KW-0808">Transferase</keyword>
<evidence type="ECO:0000256" key="3">
    <source>
        <dbReference type="ARBA" id="ARBA00017473"/>
    </source>
</evidence>
<dbReference type="InterPro" id="IPR013750">
    <property type="entry name" value="GHMP_kinase_C_dom"/>
</dbReference>
<keyword evidence="9" id="KW-0414">Isoprene biosynthesis</keyword>
<dbReference type="SUPFAM" id="SSF55060">
    <property type="entry name" value="GHMP Kinase, C-terminal domain"/>
    <property type="match status" value="1"/>
</dbReference>
<gene>
    <name evidence="9" type="primary">ispE</name>
    <name evidence="12" type="ORF">SAMN05421637_1582</name>
</gene>
<dbReference type="PRINTS" id="PR00958">
    <property type="entry name" value="HOMSERKINASE"/>
</dbReference>
<feature type="active site" evidence="9">
    <location>
        <position position="12"/>
    </location>
</feature>
<comment type="pathway">
    <text evidence="9">Isoprenoid biosynthesis; isopentenyl diphosphate biosynthesis via DXP pathway; isopentenyl diphosphate from 1-deoxy-D-xylulose 5-phosphate: step 3/6.</text>
</comment>
<evidence type="ECO:0000256" key="6">
    <source>
        <dbReference type="ARBA" id="ARBA00022777"/>
    </source>
</evidence>
<dbReference type="eggNOG" id="COG1947">
    <property type="taxonomic scope" value="Bacteria"/>
</dbReference>
<evidence type="ECO:0000313" key="12">
    <source>
        <dbReference type="EMBL" id="SEJ36632.1"/>
    </source>
</evidence>
<dbReference type="InterPro" id="IPR004424">
    <property type="entry name" value="IspE"/>
</dbReference>
<dbReference type="NCBIfam" id="TIGR00154">
    <property type="entry name" value="ispE"/>
    <property type="match status" value="1"/>
</dbReference>
<dbReference type="OrthoDB" id="3173073at2"/>
<comment type="catalytic activity">
    <reaction evidence="9">
        <text>4-CDP-2-C-methyl-D-erythritol + ATP = 4-CDP-2-C-methyl-D-erythritol 2-phosphate + ADP + H(+)</text>
        <dbReference type="Rhea" id="RHEA:18437"/>
        <dbReference type="ChEBI" id="CHEBI:15378"/>
        <dbReference type="ChEBI" id="CHEBI:30616"/>
        <dbReference type="ChEBI" id="CHEBI:57823"/>
        <dbReference type="ChEBI" id="CHEBI:57919"/>
        <dbReference type="ChEBI" id="CHEBI:456216"/>
        <dbReference type="EC" id="2.7.1.148"/>
    </reaction>
</comment>
<dbReference type="SUPFAM" id="SSF54211">
    <property type="entry name" value="Ribosomal protein S5 domain 2-like"/>
    <property type="match status" value="1"/>
</dbReference>
<keyword evidence="6 9" id="KW-0418">Kinase</keyword>
<evidence type="ECO:0000256" key="1">
    <source>
        <dbReference type="ARBA" id="ARBA00009684"/>
    </source>
</evidence>
<dbReference type="EMBL" id="FNZI01000003">
    <property type="protein sequence ID" value="SEJ36632.1"/>
    <property type="molecule type" value="Genomic_DNA"/>
</dbReference>
<dbReference type="InterPro" id="IPR020568">
    <property type="entry name" value="Ribosomal_Su5_D2-typ_SF"/>
</dbReference>
<dbReference type="GO" id="GO:0016114">
    <property type="term" value="P:terpenoid biosynthetic process"/>
    <property type="evidence" value="ECO:0007669"/>
    <property type="project" value="UniProtKB-UniRule"/>
</dbReference>
<dbReference type="PANTHER" id="PTHR43527">
    <property type="entry name" value="4-DIPHOSPHOCYTIDYL-2-C-METHYL-D-ERYTHRITOL KINASE, CHLOROPLASTIC"/>
    <property type="match status" value="1"/>
</dbReference>
<dbReference type="Proteomes" id="UP000183315">
    <property type="component" value="Unassembled WGS sequence"/>
</dbReference>
<name>A0A1H6YHB4_9MICO</name>
<keyword evidence="5 9" id="KW-0547">Nucleotide-binding</keyword>
<dbReference type="InterPro" id="IPR006204">
    <property type="entry name" value="GHMP_kinase_N_dom"/>
</dbReference>
<dbReference type="GO" id="GO:0005524">
    <property type="term" value="F:ATP binding"/>
    <property type="evidence" value="ECO:0007669"/>
    <property type="project" value="UniProtKB-UniRule"/>
</dbReference>
<feature type="binding site" evidence="9">
    <location>
        <begin position="104"/>
        <end position="114"/>
    </location>
    <ligand>
        <name>ATP</name>
        <dbReference type="ChEBI" id="CHEBI:30616"/>
    </ligand>
</feature>
<keyword evidence="7 9" id="KW-0067">ATP-binding</keyword>
<organism evidence="12 13">
    <name type="scientific">Demequina mangrovi</name>
    <dbReference type="NCBI Taxonomy" id="1043493"/>
    <lineage>
        <taxon>Bacteria</taxon>
        <taxon>Bacillati</taxon>
        <taxon>Actinomycetota</taxon>
        <taxon>Actinomycetes</taxon>
        <taxon>Micrococcales</taxon>
        <taxon>Demequinaceae</taxon>
        <taxon>Demequina</taxon>
    </lineage>
</organism>
<dbReference type="EC" id="2.7.1.148" evidence="2 9"/>
<dbReference type="Gene3D" id="3.30.230.10">
    <property type="match status" value="1"/>
</dbReference>
<reference evidence="13" key="1">
    <citation type="submission" date="2016-10" db="EMBL/GenBank/DDBJ databases">
        <authorList>
            <person name="Varghese N."/>
        </authorList>
    </citation>
    <scope>NUCLEOTIDE SEQUENCE [LARGE SCALE GENOMIC DNA]</scope>
    <source>
        <strain evidence="13">DSM 24868</strain>
    </source>
</reference>
<accession>A0A1H6YHB4</accession>
<feature type="domain" description="GHMP kinase N-terminal" evidence="10">
    <location>
        <begin position="76"/>
        <end position="153"/>
    </location>
</feature>
<dbReference type="GO" id="GO:0019288">
    <property type="term" value="P:isopentenyl diphosphate biosynthetic process, methylerythritol 4-phosphate pathway"/>
    <property type="evidence" value="ECO:0007669"/>
    <property type="project" value="UniProtKB-UniRule"/>
</dbReference>
<evidence type="ECO:0000313" key="13">
    <source>
        <dbReference type="Proteomes" id="UP000183315"/>
    </source>
</evidence>
<evidence type="ECO:0000259" key="11">
    <source>
        <dbReference type="Pfam" id="PF08544"/>
    </source>
</evidence>
<evidence type="ECO:0000256" key="8">
    <source>
        <dbReference type="ARBA" id="ARBA00032554"/>
    </source>
</evidence>
<dbReference type="InterPro" id="IPR014721">
    <property type="entry name" value="Ribsml_uS5_D2-typ_fold_subgr"/>
</dbReference>
<sequence length="310" mass="31938">MTRTVRAKAPAKVNLQLAVGAPEPDGYHPLVTVFQALDLWETVEATPRTDGQIRLTVDVAAGAPVDASGVPLDGTNLAWRAAELLARTFGITDGVDLHLIKGVPVAGGMAGGSADAAAALVACAEAWDTGATRGELLTLARRLGADVPFSLHGHTAVGLGRGDDLMPAMTHGEFHWVLATQRDGLSTPSVFAEYDRRIEAREQARSELEIDREVMTALMAGDPVALGSALTNDLEGPALALMPRLGELLDAADAAEACGAIVSGSGPTVAALARSRQHALAMAAHLRASRLADAVVTASGPASGTVLIQD</sequence>
<evidence type="ECO:0000256" key="7">
    <source>
        <dbReference type="ARBA" id="ARBA00022840"/>
    </source>
</evidence>
<dbReference type="InterPro" id="IPR036554">
    <property type="entry name" value="GHMP_kinase_C_sf"/>
</dbReference>
<proteinExistence type="inferred from homology"/>
<evidence type="ECO:0000256" key="2">
    <source>
        <dbReference type="ARBA" id="ARBA00012052"/>
    </source>
</evidence>
<comment type="similarity">
    <text evidence="1 9">Belongs to the GHMP kinase family. IspE subfamily.</text>
</comment>
<comment type="function">
    <text evidence="9">Catalyzes the phosphorylation of the position 2 hydroxy group of 4-diphosphocytidyl-2C-methyl-D-erythritol.</text>
</comment>
<dbReference type="RefSeq" id="WP_042213777.1">
    <property type="nucleotide sequence ID" value="NZ_BBLU01000004.1"/>
</dbReference>
<dbReference type="Gene3D" id="3.30.70.890">
    <property type="entry name" value="GHMP kinase, C-terminal domain"/>
    <property type="match status" value="1"/>
</dbReference>
<keyword evidence="13" id="KW-1185">Reference proteome</keyword>
<dbReference type="PIRSF" id="PIRSF010376">
    <property type="entry name" value="IspE"/>
    <property type="match status" value="1"/>
</dbReference>
<evidence type="ECO:0000256" key="4">
    <source>
        <dbReference type="ARBA" id="ARBA00022679"/>
    </source>
</evidence>
<dbReference type="NCBIfam" id="NF002870">
    <property type="entry name" value="PRK03188.1"/>
    <property type="match status" value="1"/>
</dbReference>
<evidence type="ECO:0000256" key="5">
    <source>
        <dbReference type="ARBA" id="ARBA00022741"/>
    </source>
</evidence>
<dbReference type="PANTHER" id="PTHR43527:SF2">
    <property type="entry name" value="4-DIPHOSPHOCYTIDYL-2-C-METHYL-D-ERYTHRITOL KINASE, CHLOROPLASTIC"/>
    <property type="match status" value="1"/>
</dbReference>
<dbReference type="STRING" id="1043493.SAMN05421637_1582"/>
<evidence type="ECO:0000256" key="9">
    <source>
        <dbReference type="HAMAP-Rule" id="MF_00061"/>
    </source>
</evidence>
<dbReference type="Pfam" id="PF00288">
    <property type="entry name" value="GHMP_kinases_N"/>
    <property type="match status" value="1"/>
</dbReference>
<dbReference type="GO" id="GO:0050515">
    <property type="term" value="F:4-(cytidine 5'-diphospho)-2-C-methyl-D-erythritol kinase activity"/>
    <property type="evidence" value="ECO:0007669"/>
    <property type="project" value="UniProtKB-UniRule"/>
</dbReference>
<feature type="domain" description="GHMP kinase C-terminal" evidence="11">
    <location>
        <begin position="215"/>
        <end position="287"/>
    </location>
</feature>
<dbReference type="AlphaFoldDB" id="A0A1H6YHB4"/>
<dbReference type="HAMAP" id="MF_00061">
    <property type="entry name" value="IspE"/>
    <property type="match status" value="1"/>
</dbReference>
<dbReference type="Pfam" id="PF08544">
    <property type="entry name" value="GHMP_kinases_C"/>
    <property type="match status" value="1"/>
</dbReference>
<dbReference type="UniPathway" id="UPA00056">
    <property type="reaction ID" value="UER00094"/>
</dbReference>
<evidence type="ECO:0000259" key="10">
    <source>
        <dbReference type="Pfam" id="PF00288"/>
    </source>
</evidence>